<dbReference type="HOGENOM" id="CLU_028594_0_1_6"/>
<dbReference type="EMBL" id="AAPH01000007">
    <property type="protein sequence ID" value="EAS43941.1"/>
    <property type="molecule type" value="Genomic_DNA"/>
</dbReference>
<evidence type="ECO:0000256" key="5">
    <source>
        <dbReference type="PIRSR" id="PIRSR000018-51"/>
    </source>
</evidence>
<feature type="binding site" description="covalent" evidence="4">
    <location>
        <position position="74"/>
    </location>
    <ligand>
        <name>heme c</name>
        <dbReference type="ChEBI" id="CHEBI:61717"/>
        <label>1</label>
    </ligand>
</feature>
<protein>
    <submittedName>
        <fullName evidence="7">Probable c-type cytochrome</fullName>
    </submittedName>
</protein>
<dbReference type="SUPFAM" id="SSF46626">
    <property type="entry name" value="Cytochrome c"/>
    <property type="match status" value="3"/>
</dbReference>
<dbReference type="InterPro" id="IPR009056">
    <property type="entry name" value="Cyt_c-like_dom"/>
</dbReference>
<gene>
    <name evidence="7" type="ORF">P3TCK_12171</name>
</gene>
<dbReference type="Proteomes" id="UP000003789">
    <property type="component" value="Unassembled WGS sequence"/>
</dbReference>
<feature type="domain" description="Cytochrome c" evidence="6">
    <location>
        <begin position="201"/>
        <end position="308"/>
    </location>
</feature>
<dbReference type="InterPro" id="IPR036909">
    <property type="entry name" value="Cyt_c-like_dom_sf"/>
</dbReference>
<feature type="binding site" description="axial binding residue" evidence="5">
    <location>
        <position position="75"/>
    </location>
    <ligand>
        <name>heme c</name>
        <dbReference type="ChEBI" id="CHEBI:61717"/>
        <label>1</label>
    </ligand>
    <ligandPart>
        <name>Fe</name>
        <dbReference type="ChEBI" id="CHEBI:18248"/>
    </ligandPart>
</feature>
<comment type="caution">
    <text evidence="7">The sequence shown here is derived from an EMBL/GenBank/DDBJ whole genome shotgun (WGS) entry which is preliminary data.</text>
</comment>
<evidence type="ECO:0000313" key="7">
    <source>
        <dbReference type="EMBL" id="EAS43941.1"/>
    </source>
</evidence>
<feature type="binding site" description="axial binding residue" evidence="5">
    <location>
        <position position="343"/>
    </location>
    <ligand>
        <name>heme c</name>
        <dbReference type="ChEBI" id="CHEBI:61717"/>
        <label>3</label>
    </ligand>
    <ligandPart>
        <name>Fe</name>
        <dbReference type="ChEBI" id="CHEBI:18248"/>
    </ligandPart>
</feature>
<feature type="binding site" description="covalent" evidence="4">
    <location>
        <position position="216"/>
    </location>
    <ligand>
        <name>heme c</name>
        <dbReference type="ChEBI" id="CHEBI:61717"/>
        <label>2</label>
    </ligand>
</feature>
<evidence type="ECO:0000256" key="3">
    <source>
        <dbReference type="ARBA" id="ARBA00023004"/>
    </source>
</evidence>
<keyword evidence="1 4" id="KW-0349">Heme</keyword>
<comment type="cofactor">
    <cofactor evidence="4">
        <name>heme c</name>
        <dbReference type="ChEBI" id="CHEBI:61717"/>
    </cofactor>
    <text evidence="4">Binds 3 heme c groups covalently per subunit.</text>
</comment>
<evidence type="ECO:0000313" key="8">
    <source>
        <dbReference type="Proteomes" id="UP000003789"/>
    </source>
</evidence>
<dbReference type="AlphaFoldDB" id="Q1Z6A3"/>
<feature type="binding site" description="axial binding residue" evidence="5">
    <location>
        <position position="220"/>
    </location>
    <ligand>
        <name>heme c</name>
        <dbReference type="ChEBI" id="CHEBI:61717"/>
        <label>2</label>
    </ligand>
    <ligandPart>
        <name>Fe</name>
        <dbReference type="ChEBI" id="CHEBI:18248"/>
    </ligandPart>
</feature>
<sequence>MKMLCSSSRLSSVFIKLNNMGRLTVLIAAVVMNMIVIERVIASEENTSSTTQKADKDMIEKGAYLAKMGDCVACHTISDGQEFGGGLAFITPFGTMYSTNISSDKDHGIGHYSYEDFYAALHDGIAPKGNLYPAMPYTSYRLLTDDDTRALYAFFMNTKPVQQKNKDNDVGFPFNIRMGLKGWNLLNLESGIFQPVPDKSEAWNKGNYIVNALGHCGECHTPRGTLFAMDESKQFEGAMIEGYEASNITPTELNRQAWTAMDLEQLLRTGYSRKGTVFGGMYPVVYHSLSHLTAEDMAAVTTYLLDTDSAVNEVVEPAALTFNGHDEAAPGYGLYNAYCAGCHGVDGEGKPNISPAMAGNSTLDQAEPINTVAVLLNGVGDQRYSQTQSFYAMPGYRNEMDKQQLTDLINYLQKTWTTQKGELTQEKINMIISKVEDSLPDAAH</sequence>
<dbReference type="Pfam" id="PF00034">
    <property type="entry name" value="Cytochrom_C"/>
    <property type="match status" value="2"/>
</dbReference>
<dbReference type="PIRSF" id="PIRSF000018">
    <property type="entry name" value="Mb_ADH_cyt_c"/>
    <property type="match status" value="1"/>
</dbReference>
<feature type="binding site" description="covalent" evidence="4">
    <location>
        <position position="219"/>
    </location>
    <ligand>
        <name>heme c</name>
        <dbReference type="ChEBI" id="CHEBI:61717"/>
        <label>2</label>
    </ligand>
</feature>
<dbReference type="PANTHER" id="PTHR35008:SF4">
    <property type="entry name" value="BLL4482 PROTEIN"/>
    <property type="match status" value="1"/>
</dbReference>
<dbReference type="GO" id="GO:0020037">
    <property type="term" value="F:heme binding"/>
    <property type="evidence" value="ECO:0007669"/>
    <property type="project" value="InterPro"/>
</dbReference>
<dbReference type="PANTHER" id="PTHR35008">
    <property type="entry name" value="BLL4482 PROTEIN-RELATED"/>
    <property type="match status" value="1"/>
</dbReference>
<dbReference type="InterPro" id="IPR051459">
    <property type="entry name" value="Cytochrome_c-type_DH"/>
</dbReference>
<dbReference type="GO" id="GO:0016614">
    <property type="term" value="F:oxidoreductase activity, acting on CH-OH group of donors"/>
    <property type="evidence" value="ECO:0007669"/>
    <property type="project" value="InterPro"/>
</dbReference>
<reference evidence="7 8" key="1">
    <citation type="submission" date="2006-03" db="EMBL/GenBank/DDBJ databases">
        <authorList>
            <person name="Bartlett D.H."/>
            <person name="Valle G."/>
            <person name="Lauro F.M."/>
            <person name="Vezzi A."/>
            <person name="Simonato F."/>
            <person name="Eloe E."/>
            <person name="Vitulo N."/>
            <person name="Stratton T.K."/>
            <person name="D'angelo M."/>
            <person name="Ferriera S."/>
            <person name="Johnson J."/>
            <person name="Kravitz S."/>
            <person name="Beeson K."/>
            <person name="Sutton G."/>
            <person name="Rogers Y."/>
            <person name="Friedman R."/>
            <person name="Frazier M."/>
            <person name="Venter J.C."/>
        </authorList>
    </citation>
    <scope>NUCLEOTIDE SEQUENCE [LARGE SCALE GENOMIC DNA]</scope>
    <source>
        <strain evidence="7 8">3TCK</strain>
    </source>
</reference>
<name>Q1Z6A3_9GAMM</name>
<dbReference type="Gene3D" id="1.10.760.10">
    <property type="entry name" value="Cytochrome c-like domain"/>
    <property type="match status" value="2"/>
</dbReference>
<evidence type="ECO:0000256" key="4">
    <source>
        <dbReference type="PIRSR" id="PIRSR000018-50"/>
    </source>
</evidence>
<dbReference type="InterPro" id="IPR014353">
    <property type="entry name" value="Membr-bd_ADH_cyt_c"/>
</dbReference>
<feature type="domain" description="Cytochrome c" evidence="6">
    <location>
        <begin position="57"/>
        <end position="159"/>
    </location>
</feature>
<evidence type="ECO:0000256" key="2">
    <source>
        <dbReference type="ARBA" id="ARBA00022723"/>
    </source>
</evidence>
<dbReference type="PROSITE" id="PS51007">
    <property type="entry name" value="CYTC"/>
    <property type="match status" value="3"/>
</dbReference>
<feature type="binding site" description="covalent" evidence="4">
    <location>
        <position position="339"/>
    </location>
    <ligand>
        <name>heme c</name>
        <dbReference type="ChEBI" id="CHEBI:61717"/>
        <label>3</label>
    </ligand>
</feature>
<evidence type="ECO:0000256" key="1">
    <source>
        <dbReference type="ARBA" id="ARBA00022617"/>
    </source>
</evidence>
<accession>Q1Z6A3</accession>
<organism evidence="7 8">
    <name type="scientific">Photobacterium profundum 3TCK</name>
    <dbReference type="NCBI Taxonomy" id="314280"/>
    <lineage>
        <taxon>Bacteria</taxon>
        <taxon>Pseudomonadati</taxon>
        <taxon>Pseudomonadota</taxon>
        <taxon>Gammaproteobacteria</taxon>
        <taxon>Vibrionales</taxon>
        <taxon>Vibrionaceae</taxon>
        <taxon>Photobacterium</taxon>
    </lineage>
</organism>
<dbReference type="GO" id="GO:0016020">
    <property type="term" value="C:membrane"/>
    <property type="evidence" value="ECO:0007669"/>
    <property type="project" value="InterPro"/>
</dbReference>
<dbReference type="GO" id="GO:0009055">
    <property type="term" value="F:electron transfer activity"/>
    <property type="evidence" value="ECO:0007669"/>
    <property type="project" value="InterPro"/>
</dbReference>
<evidence type="ECO:0000259" key="6">
    <source>
        <dbReference type="PROSITE" id="PS51007"/>
    </source>
</evidence>
<feature type="binding site" description="covalent" evidence="4">
    <location>
        <position position="342"/>
    </location>
    <ligand>
        <name>heme c</name>
        <dbReference type="ChEBI" id="CHEBI:61717"/>
        <label>3</label>
    </ligand>
</feature>
<dbReference type="GO" id="GO:0005506">
    <property type="term" value="F:iron ion binding"/>
    <property type="evidence" value="ECO:0007669"/>
    <property type="project" value="InterPro"/>
</dbReference>
<feature type="binding site" description="covalent" evidence="4">
    <location>
        <position position="71"/>
    </location>
    <ligand>
        <name>heme c</name>
        <dbReference type="ChEBI" id="CHEBI:61717"/>
        <label>1</label>
    </ligand>
</feature>
<keyword evidence="3 5" id="KW-0408">Iron</keyword>
<keyword evidence="2 5" id="KW-0479">Metal-binding</keyword>
<feature type="domain" description="Cytochrome c" evidence="6">
    <location>
        <begin position="326"/>
        <end position="416"/>
    </location>
</feature>
<proteinExistence type="predicted"/>